<organism evidence="2 3">
    <name type="scientific">Durusdinium trenchii</name>
    <dbReference type="NCBI Taxonomy" id="1381693"/>
    <lineage>
        <taxon>Eukaryota</taxon>
        <taxon>Sar</taxon>
        <taxon>Alveolata</taxon>
        <taxon>Dinophyceae</taxon>
        <taxon>Suessiales</taxon>
        <taxon>Symbiodiniaceae</taxon>
        <taxon>Durusdinium</taxon>
    </lineage>
</organism>
<keyword evidence="3" id="KW-1185">Reference proteome</keyword>
<evidence type="ECO:0000313" key="3">
    <source>
        <dbReference type="Proteomes" id="UP001642484"/>
    </source>
</evidence>
<proteinExistence type="predicted"/>
<gene>
    <name evidence="2" type="ORF">CCMP2556_LOCUS2726</name>
</gene>
<dbReference type="EMBL" id="CAXAMN010001058">
    <property type="protein sequence ID" value="CAK8992107.1"/>
    <property type="molecule type" value="Genomic_DNA"/>
</dbReference>
<dbReference type="Proteomes" id="UP001642484">
    <property type="component" value="Unassembled WGS sequence"/>
</dbReference>
<protein>
    <submittedName>
        <fullName evidence="2">Uncharacterized protein</fullName>
    </submittedName>
</protein>
<evidence type="ECO:0000256" key="1">
    <source>
        <dbReference type="SAM" id="MobiDB-lite"/>
    </source>
</evidence>
<evidence type="ECO:0000313" key="2">
    <source>
        <dbReference type="EMBL" id="CAK8992107.1"/>
    </source>
</evidence>
<name>A0ABP0HQF5_9DINO</name>
<reference evidence="2 3" key="1">
    <citation type="submission" date="2024-02" db="EMBL/GenBank/DDBJ databases">
        <authorList>
            <person name="Chen Y."/>
            <person name="Shah S."/>
            <person name="Dougan E. K."/>
            <person name="Thang M."/>
            <person name="Chan C."/>
        </authorList>
    </citation>
    <scope>NUCLEOTIDE SEQUENCE [LARGE SCALE GENOMIC DNA]</scope>
</reference>
<accession>A0ABP0HQF5</accession>
<sequence>MAAAASASDSAAVRGFSGENEDGREYKRWKTWVKNKFLTLDKLPESARGAYISYIYTLLSGKALEAVEHVDPSLYQKKMVIKSPQLEAVDELGEILGQVFHLRSNEGENMKQWSARASELFDRCYRKTGVQFPDEARGWLLLHRAGLSEEQKAVVISRPRGDLKRESIASALRSCYPELVIAKRRTAIGLAEDADPEADDPSDLWAKHFSNVDQLIEDHQLSADLTGDGETFQETEVAEEINKKGLGKGASSSSKSNEASTSGIAVVEELDFVASVIAQLTLLEQVRQKRHDSLFASPPLPEEALLVSSSGYAMLDSGCGRTIVGINTLRCFGTLWRQRGWAVMASVEAPDDEPEINTAPPASADTTPPVSTEAASFELDPAEEAGFRARSYDLKTGFDFRRARDRKIVEEDLISDPPELLVLCPPCTDESGWVHLNCTRGDRMEYGLRLPSSEHFIRKSTRLLVPHPDMQSLGLLCAGDSKHSCHDIVAGHAPGVAKVSGYAGQYPKEICSSRVKHSCQVQG</sequence>
<feature type="region of interest" description="Disordered" evidence="1">
    <location>
        <begin position="350"/>
        <end position="372"/>
    </location>
</feature>
<comment type="caution">
    <text evidence="2">The sequence shown here is derived from an EMBL/GenBank/DDBJ whole genome shotgun (WGS) entry which is preliminary data.</text>
</comment>
<feature type="compositionally biased region" description="Low complexity" evidence="1">
    <location>
        <begin position="358"/>
        <end position="372"/>
    </location>
</feature>